<dbReference type="CDD" id="cd04238">
    <property type="entry name" value="AAK_NAGK-like"/>
    <property type="match status" value="1"/>
</dbReference>
<dbReference type="PIRSF" id="PIRSF000728">
    <property type="entry name" value="NAGK"/>
    <property type="match status" value="1"/>
</dbReference>
<evidence type="ECO:0000256" key="4">
    <source>
        <dbReference type="ARBA" id="ARBA00022679"/>
    </source>
</evidence>
<evidence type="ECO:0000259" key="10">
    <source>
        <dbReference type="Pfam" id="PF00696"/>
    </source>
</evidence>
<feature type="binding site" evidence="9">
    <location>
        <position position="158"/>
    </location>
    <ligand>
        <name>substrate</name>
    </ligand>
</feature>
<feature type="binding site" evidence="9">
    <location>
        <begin position="40"/>
        <end position="41"/>
    </location>
    <ligand>
        <name>substrate</name>
    </ligand>
</feature>
<dbReference type="PANTHER" id="PTHR23342">
    <property type="entry name" value="N-ACETYLGLUTAMATE SYNTHASE"/>
    <property type="match status" value="1"/>
</dbReference>
<dbReference type="Proteomes" id="UP001302349">
    <property type="component" value="Chromosome"/>
</dbReference>
<sequence length="260" mass="27629">MKNLTVVKVGGGVLENEESSSQFLKAFAALEGNKLLVHGGGRLADQYLLKLGLKPNMVNGRRVTDKDTLEVVTMVYGGLVNKQLVANLQSRKVNAIGLTGADGNLIVSVKRPSDDGVDWGFVGDPIEVNADTLNDLVGQGTVPVIAPLTHDGKGTLLNTNADTMATVVSVALARHYEVTLIFAFDKAGVLTDVDDDNSVVEKIDEAGFAEMKASGQIHSGMIPKLESAFEALNEGIRKIRIVGFANISNEKAGTTLQLEK</sequence>
<dbReference type="GO" id="GO:0003991">
    <property type="term" value="F:acetylglutamate kinase activity"/>
    <property type="evidence" value="ECO:0007669"/>
    <property type="project" value="UniProtKB-EC"/>
</dbReference>
<evidence type="ECO:0000256" key="2">
    <source>
        <dbReference type="ARBA" id="ARBA00022571"/>
    </source>
</evidence>
<keyword evidence="5 9" id="KW-0547">Nucleotide-binding</keyword>
<proteinExistence type="inferred from homology"/>
<comment type="pathway">
    <text evidence="1 9">Amino-acid biosynthesis; L-arginine biosynthesis; N(2)-acetyl-L-ornithine from L-glutamate: step 2/4.</text>
</comment>
<dbReference type="SUPFAM" id="SSF53633">
    <property type="entry name" value="Carbamate kinase-like"/>
    <property type="match status" value="1"/>
</dbReference>
<name>A0ABZ0IT45_9BACT</name>
<evidence type="ECO:0000256" key="1">
    <source>
        <dbReference type="ARBA" id="ARBA00004828"/>
    </source>
</evidence>
<reference evidence="11 12" key="1">
    <citation type="journal article" date="2023" name="Microbiol. Resour. Announc.">
        <title>Complete Genome Sequence of Imperialibacter roseus strain P4T.</title>
        <authorList>
            <person name="Tizabi D.R."/>
            <person name="Bachvaroff T."/>
            <person name="Hill R.T."/>
        </authorList>
    </citation>
    <scope>NUCLEOTIDE SEQUENCE [LARGE SCALE GENOMIC DNA]</scope>
    <source>
        <strain evidence="11 12">P4T</strain>
    </source>
</reference>
<evidence type="ECO:0000256" key="6">
    <source>
        <dbReference type="ARBA" id="ARBA00022777"/>
    </source>
</evidence>
<dbReference type="HAMAP" id="MF_00082">
    <property type="entry name" value="ArgB"/>
    <property type="match status" value="1"/>
</dbReference>
<dbReference type="InterPro" id="IPR036393">
    <property type="entry name" value="AceGlu_kinase-like_sf"/>
</dbReference>
<dbReference type="RefSeq" id="WP_317490342.1">
    <property type="nucleotide sequence ID" value="NZ_CP136051.1"/>
</dbReference>
<evidence type="ECO:0000256" key="5">
    <source>
        <dbReference type="ARBA" id="ARBA00022741"/>
    </source>
</evidence>
<keyword evidence="9" id="KW-0963">Cytoplasm</keyword>
<keyword evidence="12" id="KW-1185">Reference proteome</keyword>
<comment type="function">
    <text evidence="9">Catalyzes the ATP-dependent phosphorylation of N-acetyl-L-glutamate.</text>
</comment>
<dbReference type="EMBL" id="CP136051">
    <property type="protein sequence ID" value="WOK07677.1"/>
    <property type="molecule type" value="Genomic_DNA"/>
</dbReference>
<keyword evidence="3 9" id="KW-0028">Amino-acid biosynthesis</keyword>
<protein>
    <recommendedName>
        <fullName evidence="9">Acetylglutamate kinase</fullName>
        <ecNumber evidence="9">2.7.2.8</ecNumber>
    </recommendedName>
    <alternativeName>
        <fullName evidence="9">N-acetyl-L-glutamate 5-phosphotransferase</fullName>
    </alternativeName>
    <alternativeName>
        <fullName evidence="9">NAG kinase</fullName>
        <shortName evidence="9">NAGK</shortName>
    </alternativeName>
</protein>
<feature type="site" description="Transition state stabilizer" evidence="9">
    <location>
        <position position="224"/>
    </location>
</feature>
<keyword evidence="2 9" id="KW-0055">Arginine biosynthesis</keyword>
<dbReference type="Pfam" id="PF00696">
    <property type="entry name" value="AA_kinase"/>
    <property type="match status" value="1"/>
</dbReference>
<feature type="binding site" evidence="9">
    <location>
        <position position="62"/>
    </location>
    <ligand>
        <name>substrate</name>
    </ligand>
</feature>
<dbReference type="EC" id="2.7.2.8" evidence="9"/>
<organism evidence="11 12">
    <name type="scientific">Imperialibacter roseus</name>
    <dbReference type="NCBI Taxonomy" id="1324217"/>
    <lineage>
        <taxon>Bacteria</taxon>
        <taxon>Pseudomonadati</taxon>
        <taxon>Bacteroidota</taxon>
        <taxon>Cytophagia</taxon>
        <taxon>Cytophagales</taxon>
        <taxon>Flammeovirgaceae</taxon>
        <taxon>Imperialibacter</taxon>
    </lineage>
</organism>
<comment type="catalytic activity">
    <reaction evidence="8 9">
        <text>N-acetyl-L-glutamate + ATP = N-acetyl-L-glutamyl 5-phosphate + ADP</text>
        <dbReference type="Rhea" id="RHEA:14629"/>
        <dbReference type="ChEBI" id="CHEBI:30616"/>
        <dbReference type="ChEBI" id="CHEBI:44337"/>
        <dbReference type="ChEBI" id="CHEBI:57936"/>
        <dbReference type="ChEBI" id="CHEBI:456216"/>
        <dbReference type="EC" id="2.7.2.8"/>
    </reaction>
</comment>
<dbReference type="PANTHER" id="PTHR23342:SF0">
    <property type="entry name" value="N-ACETYLGLUTAMATE SYNTHASE, MITOCHONDRIAL"/>
    <property type="match status" value="1"/>
</dbReference>
<evidence type="ECO:0000256" key="3">
    <source>
        <dbReference type="ARBA" id="ARBA00022605"/>
    </source>
</evidence>
<dbReference type="NCBIfam" id="TIGR00761">
    <property type="entry name" value="argB"/>
    <property type="match status" value="1"/>
</dbReference>
<evidence type="ECO:0000256" key="7">
    <source>
        <dbReference type="ARBA" id="ARBA00022840"/>
    </source>
</evidence>
<dbReference type="InterPro" id="IPR004662">
    <property type="entry name" value="AcgluKinase_fam"/>
</dbReference>
<evidence type="ECO:0000313" key="11">
    <source>
        <dbReference type="EMBL" id="WOK07677.1"/>
    </source>
</evidence>
<accession>A0ABZ0IT45</accession>
<dbReference type="Gene3D" id="3.40.1160.10">
    <property type="entry name" value="Acetylglutamate kinase-like"/>
    <property type="match status" value="1"/>
</dbReference>
<dbReference type="InterPro" id="IPR001048">
    <property type="entry name" value="Asp/Glu/Uridylate_kinase"/>
</dbReference>
<feature type="domain" description="Aspartate/glutamate/uridylate kinase" evidence="10">
    <location>
        <begin position="4"/>
        <end position="242"/>
    </location>
</feature>
<keyword evidence="6 9" id="KW-0418">Kinase</keyword>
<keyword evidence="7 9" id="KW-0067">ATP-binding</keyword>
<feature type="site" description="Transition state stabilizer" evidence="9">
    <location>
        <position position="8"/>
    </location>
</feature>
<evidence type="ECO:0000256" key="8">
    <source>
        <dbReference type="ARBA" id="ARBA00048141"/>
    </source>
</evidence>
<dbReference type="InterPro" id="IPR037528">
    <property type="entry name" value="ArgB"/>
</dbReference>
<comment type="subcellular location">
    <subcellularLocation>
        <location evidence="9">Cytoplasm</location>
    </subcellularLocation>
</comment>
<evidence type="ECO:0000313" key="12">
    <source>
        <dbReference type="Proteomes" id="UP001302349"/>
    </source>
</evidence>
<comment type="similarity">
    <text evidence="9">Belongs to the acetylglutamate kinase family. ArgB subfamily.</text>
</comment>
<evidence type="ECO:0000256" key="9">
    <source>
        <dbReference type="HAMAP-Rule" id="MF_00082"/>
    </source>
</evidence>
<gene>
    <name evidence="9 11" type="primary">argB</name>
    <name evidence="11" type="ORF">RT717_03445</name>
</gene>
<keyword evidence="4 9" id="KW-0808">Transferase</keyword>